<protein>
    <submittedName>
        <fullName evidence="2">Uncharacterized protein</fullName>
    </submittedName>
</protein>
<reference evidence="2" key="1">
    <citation type="submission" date="2018-11" db="EMBL/GenBank/DDBJ databases">
        <authorList>
            <person name="Grassa J C."/>
        </authorList>
    </citation>
    <scope>NUCLEOTIDE SEQUENCE [LARGE SCALE GENOMIC DNA]</scope>
</reference>
<evidence type="ECO:0000256" key="1">
    <source>
        <dbReference type="SAM" id="MobiDB-lite"/>
    </source>
</evidence>
<feature type="compositionally biased region" description="Low complexity" evidence="1">
    <location>
        <begin position="62"/>
        <end position="74"/>
    </location>
</feature>
<dbReference type="AlphaFoldDB" id="A0A803P3A3"/>
<sequence length="293" mass="32226">MTEAIATEELQELVLSFSSKIELHHNLNGNPKSTALPNVNLANRSHYTSRELGQTPPLNTPSSRGNYSNNSRGGNTRGRGCGCFNSRGNYSNNSGGGNTRGRGCGCFNNNNNSILTCQVCRKFGHSVAICYNRYDDTYMGTDPHNNRAQGKPRPSAFVATPKLINNDAWYADNRSSNHVTTNGGNLNQKHEYGGKDKLIVGNGYPLTSTHIRSAQGHKKVLLQGMLRDGLYQFSSIPVKFNQPDSVTKLVVVYSANTIQQSNFLFENDARHQRLGHPSDRVLRLVLNSSNVPV</sequence>
<dbReference type="Proteomes" id="UP000596661">
    <property type="component" value="Chromosome 2"/>
</dbReference>
<organism evidence="2 3">
    <name type="scientific">Cannabis sativa</name>
    <name type="common">Hemp</name>
    <name type="synonym">Marijuana</name>
    <dbReference type="NCBI Taxonomy" id="3483"/>
    <lineage>
        <taxon>Eukaryota</taxon>
        <taxon>Viridiplantae</taxon>
        <taxon>Streptophyta</taxon>
        <taxon>Embryophyta</taxon>
        <taxon>Tracheophyta</taxon>
        <taxon>Spermatophyta</taxon>
        <taxon>Magnoliopsida</taxon>
        <taxon>eudicotyledons</taxon>
        <taxon>Gunneridae</taxon>
        <taxon>Pentapetalae</taxon>
        <taxon>rosids</taxon>
        <taxon>fabids</taxon>
        <taxon>Rosales</taxon>
        <taxon>Cannabaceae</taxon>
        <taxon>Cannabis</taxon>
    </lineage>
</organism>
<accession>A0A803P3A3</accession>
<name>A0A803P3A3_CANSA</name>
<proteinExistence type="predicted"/>
<evidence type="ECO:0000313" key="3">
    <source>
        <dbReference type="Proteomes" id="UP000596661"/>
    </source>
</evidence>
<dbReference type="Gramene" id="evm.model.02.936">
    <property type="protein sequence ID" value="cds.evm.model.02.936"/>
    <property type="gene ID" value="evm.TU.02.936"/>
</dbReference>
<dbReference type="EnsemblPlants" id="evm.model.02.936">
    <property type="protein sequence ID" value="cds.evm.model.02.936"/>
    <property type="gene ID" value="evm.TU.02.936"/>
</dbReference>
<dbReference type="EMBL" id="UZAU01000144">
    <property type="status" value="NOT_ANNOTATED_CDS"/>
    <property type="molecule type" value="Genomic_DNA"/>
</dbReference>
<feature type="region of interest" description="Disordered" evidence="1">
    <location>
        <begin position="50"/>
        <end position="75"/>
    </location>
</feature>
<keyword evidence="3" id="KW-1185">Reference proteome</keyword>
<reference evidence="2" key="2">
    <citation type="submission" date="2021-03" db="UniProtKB">
        <authorList>
            <consortium name="EnsemblPlants"/>
        </authorList>
    </citation>
    <scope>IDENTIFICATION</scope>
</reference>
<evidence type="ECO:0000313" key="2">
    <source>
        <dbReference type="EnsemblPlants" id="cds.evm.model.02.936"/>
    </source>
</evidence>